<evidence type="ECO:0000259" key="9">
    <source>
        <dbReference type="PROSITE" id="PS50113"/>
    </source>
</evidence>
<dbReference type="InterPro" id="IPR036097">
    <property type="entry name" value="HisK_dim/P_sf"/>
</dbReference>
<dbReference type="PANTHER" id="PTHR43711:SF1">
    <property type="entry name" value="HISTIDINE KINASE 1"/>
    <property type="match status" value="1"/>
</dbReference>
<dbReference type="GO" id="GO:0000155">
    <property type="term" value="F:phosphorelay sensor kinase activity"/>
    <property type="evidence" value="ECO:0007669"/>
    <property type="project" value="InterPro"/>
</dbReference>
<dbReference type="InterPro" id="IPR005467">
    <property type="entry name" value="His_kinase_dom"/>
</dbReference>
<dbReference type="InterPro" id="IPR035965">
    <property type="entry name" value="PAS-like_dom_sf"/>
</dbReference>
<name>A0A6J4VWJ9_9BACT</name>
<dbReference type="Pfam" id="PF02518">
    <property type="entry name" value="HATPase_c"/>
    <property type="match status" value="1"/>
</dbReference>
<evidence type="ECO:0000256" key="4">
    <source>
        <dbReference type="ARBA" id="ARBA00022679"/>
    </source>
</evidence>
<protein>
    <recommendedName>
        <fullName evidence="2">histidine kinase</fullName>
        <ecNumber evidence="2">2.7.13.3</ecNumber>
    </recommendedName>
</protein>
<keyword evidence="4" id="KW-0808">Transferase</keyword>
<evidence type="ECO:0000313" key="10">
    <source>
        <dbReference type="EMBL" id="CAA9584933.1"/>
    </source>
</evidence>
<feature type="domain" description="PAC" evidence="9">
    <location>
        <begin position="349"/>
        <end position="402"/>
    </location>
</feature>
<evidence type="ECO:0000256" key="1">
    <source>
        <dbReference type="ARBA" id="ARBA00000085"/>
    </source>
</evidence>
<evidence type="ECO:0000256" key="3">
    <source>
        <dbReference type="ARBA" id="ARBA00022553"/>
    </source>
</evidence>
<dbReference type="PROSITE" id="PS50109">
    <property type="entry name" value="HIS_KIN"/>
    <property type="match status" value="1"/>
</dbReference>
<dbReference type="InterPro" id="IPR036890">
    <property type="entry name" value="HATPase_C_sf"/>
</dbReference>
<feature type="domain" description="PAS" evidence="8">
    <location>
        <begin position="270"/>
        <end position="307"/>
    </location>
</feature>
<comment type="catalytic activity">
    <reaction evidence="1">
        <text>ATP + protein L-histidine = ADP + protein N-phospho-L-histidine.</text>
        <dbReference type="EC" id="2.7.13.3"/>
    </reaction>
</comment>
<keyword evidence="5" id="KW-0418">Kinase</keyword>
<dbReference type="PROSITE" id="PS50113">
    <property type="entry name" value="PAC"/>
    <property type="match status" value="1"/>
</dbReference>
<dbReference type="PROSITE" id="PS50112">
    <property type="entry name" value="PAS"/>
    <property type="match status" value="1"/>
</dbReference>
<sequence>MTTFVDETWRQFVAGISDGIAIVDATNDHFPIVEFNDPFRPLLTDPHHTPAGVPWHELFPDGEADRIRDIFRRVRASGEPFIARDFLRRDAPAHPTFWDWKCLPLRGTSGRVERILVIALDATRRHLVRHDPVLDAKIVEQIPIGVATLMGPAYVIASANPRFAGVLGAPAPRTADLLDRPLFGVAPHLADTALAAILRAVETTGEPFSANDFALTPAIGDASTFWNVAVIAVSPAPEGAGGLLLMAADTTAQVRARHEMEELAGAARRRAGQLEAVIGSMVDGVFILDVEGTVIESNEAGLALLGLAGAPPARRLTAYLAALAPRHADGRSLEPGTDLLADLLAGRVVPGEQLLLGEPGATERVVSLSGAPVREADGRVSGAVVLLRDISAQKRADQEKDTFLSLISHEVKSPLTSIKGFAQLARRAAAAGTTGEGLLRHLRVIDQQVARIEHLVNDLSDVTRLQQGTLRHEPVDVDLATLVRTVVEQQQVTITTHRLSSTVAGEPLVVHADPARVEQVLTNLIANAVKYSPAADRVDIVLARDGAFARLSVRDEGIGIPRSEQGKLFSRFYRASNVASGGLGGLGLGLFITREIVMHNGGHIWVESDEGRGSTFHVTLPLV</sequence>
<dbReference type="Gene3D" id="3.30.565.10">
    <property type="entry name" value="Histidine kinase-like ATPase, C-terminal domain"/>
    <property type="match status" value="1"/>
</dbReference>
<reference evidence="10" key="1">
    <citation type="submission" date="2020-02" db="EMBL/GenBank/DDBJ databases">
        <authorList>
            <person name="Meier V. D."/>
        </authorList>
    </citation>
    <scope>NUCLEOTIDE SEQUENCE</scope>
    <source>
        <strain evidence="10">AVDCRST_MAG88</strain>
    </source>
</reference>
<evidence type="ECO:0000256" key="2">
    <source>
        <dbReference type="ARBA" id="ARBA00012438"/>
    </source>
</evidence>
<accession>A0A6J4VWJ9</accession>
<proteinExistence type="predicted"/>
<dbReference type="PANTHER" id="PTHR43711">
    <property type="entry name" value="TWO-COMPONENT HISTIDINE KINASE"/>
    <property type="match status" value="1"/>
</dbReference>
<dbReference type="InterPro" id="IPR004358">
    <property type="entry name" value="Sig_transdc_His_kin-like_C"/>
</dbReference>
<keyword evidence="3" id="KW-0597">Phosphoprotein</keyword>
<dbReference type="SUPFAM" id="SSF55874">
    <property type="entry name" value="ATPase domain of HSP90 chaperone/DNA topoisomerase II/histidine kinase"/>
    <property type="match status" value="1"/>
</dbReference>
<dbReference type="PRINTS" id="PR00344">
    <property type="entry name" value="BCTRLSENSOR"/>
</dbReference>
<dbReference type="EMBL" id="CADCWM010000929">
    <property type="protein sequence ID" value="CAA9584933.1"/>
    <property type="molecule type" value="Genomic_DNA"/>
</dbReference>
<organism evidence="10">
    <name type="scientific">uncultured Thermomicrobiales bacterium</name>
    <dbReference type="NCBI Taxonomy" id="1645740"/>
    <lineage>
        <taxon>Bacteria</taxon>
        <taxon>Pseudomonadati</taxon>
        <taxon>Thermomicrobiota</taxon>
        <taxon>Thermomicrobia</taxon>
        <taxon>Thermomicrobiales</taxon>
        <taxon>environmental samples</taxon>
    </lineage>
</organism>
<dbReference type="CDD" id="cd00082">
    <property type="entry name" value="HisKA"/>
    <property type="match status" value="1"/>
</dbReference>
<feature type="domain" description="Histidine kinase" evidence="7">
    <location>
        <begin position="406"/>
        <end position="623"/>
    </location>
</feature>
<dbReference type="Gene3D" id="1.10.287.130">
    <property type="match status" value="1"/>
</dbReference>
<dbReference type="SMART" id="SM00387">
    <property type="entry name" value="HATPase_c"/>
    <property type="match status" value="1"/>
</dbReference>
<dbReference type="SMART" id="SM00388">
    <property type="entry name" value="HisKA"/>
    <property type="match status" value="1"/>
</dbReference>
<evidence type="ECO:0000256" key="6">
    <source>
        <dbReference type="ARBA" id="ARBA00023012"/>
    </source>
</evidence>
<dbReference type="Gene3D" id="3.30.450.20">
    <property type="entry name" value="PAS domain"/>
    <property type="match status" value="3"/>
</dbReference>
<dbReference type="Pfam" id="PF00512">
    <property type="entry name" value="HisKA"/>
    <property type="match status" value="1"/>
</dbReference>
<dbReference type="Pfam" id="PF08448">
    <property type="entry name" value="PAS_4"/>
    <property type="match status" value="2"/>
</dbReference>
<dbReference type="InterPro" id="IPR000700">
    <property type="entry name" value="PAS-assoc_C"/>
</dbReference>
<dbReference type="EC" id="2.7.13.3" evidence="2"/>
<evidence type="ECO:0000256" key="5">
    <source>
        <dbReference type="ARBA" id="ARBA00022777"/>
    </source>
</evidence>
<keyword evidence="6" id="KW-0902">Two-component regulatory system</keyword>
<dbReference type="InterPro" id="IPR000014">
    <property type="entry name" value="PAS"/>
</dbReference>
<evidence type="ECO:0000259" key="8">
    <source>
        <dbReference type="PROSITE" id="PS50112"/>
    </source>
</evidence>
<dbReference type="AlphaFoldDB" id="A0A6J4VWJ9"/>
<dbReference type="InterPro" id="IPR003661">
    <property type="entry name" value="HisK_dim/P_dom"/>
</dbReference>
<dbReference type="InterPro" id="IPR003594">
    <property type="entry name" value="HATPase_dom"/>
</dbReference>
<feature type="non-terminal residue" evidence="10">
    <location>
        <position position="623"/>
    </location>
</feature>
<dbReference type="FunFam" id="3.30.565.10:FF:000006">
    <property type="entry name" value="Sensor histidine kinase WalK"/>
    <property type="match status" value="1"/>
</dbReference>
<dbReference type="SMART" id="SM00091">
    <property type="entry name" value="PAS"/>
    <property type="match status" value="2"/>
</dbReference>
<dbReference type="CDD" id="cd00075">
    <property type="entry name" value="HATPase"/>
    <property type="match status" value="1"/>
</dbReference>
<gene>
    <name evidence="10" type="ORF">AVDCRST_MAG88-3804</name>
</gene>
<dbReference type="InterPro" id="IPR013656">
    <property type="entry name" value="PAS_4"/>
</dbReference>
<evidence type="ECO:0000259" key="7">
    <source>
        <dbReference type="PROSITE" id="PS50109"/>
    </source>
</evidence>
<dbReference type="InterPro" id="IPR050736">
    <property type="entry name" value="Sensor_HK_Regulatory"/>
</dbReference>
<dbReference type="SUPFAM" id="SSF47384">
    <property type="entry name" value="Homodimeric domain of signal transducing histidine kinase"/>
    <property type="match status" value="1"/>
</dbReference>
<dbReference type="SUPFAM" id="SSF55785">
    <property type="entry name" value="PYP-like sensor domain (PAS domain)"/>
    <property type="match status" value="2"/>
</dbReference>